<organism evidence="1 2">
    <name type="scientific">Elizabethkingia anophelis NUHP1</name>
    <dbReference type="NCBI Taxonomy" id="1338011"/>
    <lineage>
        <taxon>Bacteria</taxon>
        <taxon>Pseudomonadati</taxon>
        <taxon>Bacteroidota</taxon>
        <taxon>Flavobacteriia</taxon>
        <taxon>Flavobacteriales</taxon>
        <taxon>Weeksellaceae</taxon>
        <taxon>Elizabethkingia</taxon>
    </lineage>
</organism>
<sequence>MSCVELSIDLTTKEAKALQMVIPYTIFPNIKSQSNIF</sequence>
<dbReference type="KEGG" id="eao:BD94_1931"/>
<reference evidence="1" key="2">
    <citation type="journal article" date="2015" name="Genome Biol. Evol.">
        <title>Complete Genome Sequence and Transcriptomic Analysis of the Novel Pathogen Elizabethkingia anophelis in Response to Oxidative Stress.</title>
        <authorList>
            <person name="Li Y."/>
            <person name="Liu Y."/>
            <person name="Chew S.C."/>
            <person name="Tay M."/>
            <person name="Salido M.M."/>
            <person name="Teo J."/>
            <person name="Lauro F.M."/>
            <person name="Givskov M."/>
            <person name="Yang L."/>
        </authorList>
    </citation>
    <scope>NUCLEOTIDE SEQUENCE</scope>
    <source>
        <strain evidence="1">NUHP1</strain>
    </source>
</reference>
<accession>A0A077EDS0</accession>
<dbReference type="EMBL" id="CP007547">
    <property type="protein sequence ID" value="AIL45706.1"/>
    <property type="molecule type" value="Genomic_DNA"/>
</dbReference>
<dbReference type="Proteomes" id="UP000028933">
    <property type="component" value="Chromosome"/>
</dbReference>
<evidence type="ECO:0000313" key="1">
    <source>
        <dbReference type="EMBL" id="AIL45706.1"/>
    </source>
</evidence>
<evidence type="ECO:0000313" key="2">
    <source>
        <dbReference type="Proteomes" id="UP000028933"/>
    </source>
</evidence>
<dbReference type="AlphaFoldDB" id="A0A077EDS0"/>
<proteinExistence type="predicted"/>
<dbReference type="STRING" id="1338011.BD94_1931"/>
<protein>
    <submittedName>
        <fullName evidence="1">Uncharacterized protein</fullName>
    </submittedName>
</protein>
<name>A0A077EDS0_9FLAO</name>
<gene>
    <name evidence="1" type="ORF">BD94_1931</name>
</gene>
<reference evidence="1" key="1">
    <citation type="journal article" date="2013" name="Lancet">
        <title>First case of E anophelis outbreak in an intensive-care unit.</title>
        <authorList>
            <person name="Teo J."/>
            <person name="Tan S.Y."/>
            <person name="Tay M."/>
            <person name="Ding Y."/>
            <person name="Kjelleberg S."/>
            <person name="Givskov M."/>
            <person name="Lin R.T."/>
            <person name="Yang L."/>
        </authorList>
    </citation>
    <scope>NUCLEOTIDE SEQUENCE [LARGE SCALE GENOMIC DNA]</scope>
    <source>
        <strain evidence="1">NUHP1</strain>
    </source>
</reference>
<dbReference type="HOGENOM" id="CLU_3343157_0_0_10"/>